<dbReference type="AlphaFoldDB" id="A0A249L3Q5"/>
<dbReference type="Pfam" id="PF14486">
    <property type="entry name" value="DUF4432"/>
    <property type="match status" value="1"/>
</dbReference>
<dbReference type="EMBL" id="CP016779">
    <property type="protein sequence ID" value="ASY23711.1"/>
    <property type="molecule type" value="Genomic_DNA"/>
</dbReference>
<feature type="region of interest" description="Disordered" evidence="1">
    <location>
        <begin position="317"/>
        <end position="342"/>
    </location>
</feature>
<dbReference type="KEGG" id="nab:B1sIIB91_02085"/>
<reference evidence="2 3" key="1">
    <citation type="submission" date="2016-07" db="EMBL/GenBank/DDBJ databases">
        <title>High microdiversification within the ubiquitous acI lineage of Actinobacteria.</title>
        <authorList>
            <person name="Neuenschwander S.M."/>
            <person name="Salcher M."/>
            <person name="Ghai R."/>
            <person name="Pernthaler J."/>
        </authorList>
    </citation>
    <scope>NUCLEOTIDE SEQUENCE [LARGE SCALE GENOMIC DNA]</scope>
    <source>
        <strain evidence="2">MMS-IIB-91</strain>
    </source>
</reference>
<evidence type="ECO:0000313" key="3">
    <source>
        <dbReference type="Proteomes" id="UP000217210"/>
    </source>
</evidence>
<gene>
    <name evidence="2" type="ORF">B1sIIB91_02085</name>
</gene>
<dbReference type="Proteomes" id="UP000217210">
    <property type="component" value="Chromosome"/>
</dbReference>
<evidence type="ECO:0000313" key="2">
    <source>
        <dbReference type="EMBL" id="ASY23711.1"/>
    </source>
</evidence>
<name>A0A249L3Q5_9ACTN</name>
<sequence>MKLFGVSGDREKFRKLTSHPQQVLGCELFEALDGDMRGQRMLRIRNGEIEIEVLVDRGFDIGRVLYQGIPTQWVSPAGFRHAHTFTPSAIEPDGWGWLRTWQGGFLSTIGIDHVGGPKSTPNRHLHPGITAERRFTGGFISLSPTTLEKVDVNWNKGTIEVVAKVRQAAAFAEHLVLTRKISMNFGESTFKLSDSIQNDGYIEEPVQLLYHINLGWPFLAPGTTLKTSCNEMLGCIDSAKGADPSVMPEPTPKDIEQVWDFNAPTGLQWAQMRNENAAGRGPLSMKIEWDGKQLPHFMQWRNACEALYVQGLEPSTTGLKGREADDSHAGPSPMLEPGDSRDFDLNFIFESGK</sequence>
<dbReference type="InterPro" id="IPR014718">
    <property type="entry name" value="GH-type_carb-bd"/>
</dbReference>
<dbReference type="RefSeq" id="WP_095687987.1">
    <property type="nucleotide sequence ID" value="NZ_CP016779.1"/>
</dbReference>
<dbReference type="OrthoDB" id="9791280at2"/>
<organism evidence="2 3">
    <name type="scientific">Candidatus Nanopelagicus abundans</name>
    <dbReference type="NCBI Taxonomy" id="1884916"/>
    <lineage>
        <taxon>Bacteria</taxon>
        <taxon>Bacillati</taxon>
        <taxon>Actinomycetota</taxon>
        <taxon>Actinomycetes</taxon>
        <taxon>Candidatus Nanopelagicales</taxon>
        <taxon>Candidatus Nanopelagicaceae</taxon>
        <taxon>Candidatus Nanopelagicus</taxon>
    </lineage>
</organism>
<dbReference type="GO" id="GO:0030246">
    <property type="term" value="F:carbohydrate binding"/>
    <property type="evidence" value="ECO:0007669"/>
    <property type="project" value="InterPro"/>
</dbReference>
<dbReference type="InterPro" id="IPR027839">
    <property type="entry name" value="DUF4432"/>
</dbReference>
<evidence type="ECO:0000256" key="1">
    <source>
        <dbReference type="SAM" id="MobiDB-lite"/>
    </source>
</evidence>
<protein>
    <submittedName>
        <fullName evidence="2">Putative aldose 1-epimerase</fullName>
    </submittedName>
</protein>
<keyword evidence="3" id="KW-1185">Reference proteome</keyword>
<dbReference type="Gene3D" id="2.70.98.10">
    <property type="match status" value="1"/>
</dbReference>
<accession>A0A249L3Q5</accession>
<proteinExistence type="predicted"/>